<sequence length="286" mass="30988">MEAATIASETREPATVQTIDSTRHPVVRRIADVLRNRSERPSIFVLDDLENIEQAIACGVEVDTLYLSASADPSTFAGIDADVPRYVLDDSVARTLFGEQKRSRAFALARAPRRPRLRDLIGTTGDIIILDGVRIVGNIGAITRTACALAAAGIVLVDSGLRTIWDRRLIRASRGLVFATPVVLATRAECAEFIRQEGLVLAALSADAVEPLSSIRTARERLALAMGSEREGVSRELDALTTYRCSIPMASNVESLNVSVTAGIALFEHRTGEHQDSRLREVGGRL</sequence>
<dbReference type="InterPro" id="IPR029064">
    <property type="entry name" value="Ribosomal_eL30-like_sf"/>
</dbReference>
<dbReference type="Pfam" id="PF04705">
    <property type="entry name" value="TSNR_N"/>
    <property type="match status" value="1"/>
</dbReference>
<keyword evidence="2" id="KW-0808">Transferase</keyword>
<feature type="domain" description="Thiostrepton-resistance methylase N-terminal" evidence="4">
    <location>
        <begin position="18"/>
        <end position="121"/>
    </location>
</feature>
<organism evidence="5 6">
    <name type="scientific">Micromonospora parva</name>
    <dbReference type="NCBI Taxonomy" id="1464048"/>
    <lineage>
        <taxon>Bacteria</taxon>
        <taxon>Bacillati</taxon>
        <taxon>Actinomycetota</taxon>
        <taxon>Actinomycetes</taxon>
        <taxon>Micromonosporales</taxon>
        <taxon>Micromonosporaceae</taxon>
        <taxon>Micromonospora</taxon>
    </lineage>
</organism>
<dbReference type="Gene3D" id="3.40.1280.10">
    <property type="match status" value="1"/>
</dbReference>
<reference evidence="5 6" key="1">
    <citation type="submission" date="2024-10" db="EMBL/GenBank/DDBJ databases">
        <title>The Natural Products Discovery Center: Release of the First 8490 Sequenced Strains for Exploring Actinobacteria Biosynthetic Diversity.</title>
        <authorList>
            <person name="Kalkreuter E."/>
            <person name="Kautsar S.A."/>
            <person name="Yang D."/>
            <person name="Bader C.D."/>
            <person name="Teijaro C.N."/>
            <person name="Fluegel L."/>
            <person name="Davis C.M."/>
            <person name="Simpson J.R."/>
            <person name="Lauterbach L."/>
            <person name="Steele A.D."/>
            <person name="Gui C."/>
            <person name="Meng S."/>
            <person name="Li G."/>
            <person name="Viehrig K."/>
            <person name="Ye F."/>
            <person name="Su P."/>
            <person name="Kiefer A.F."/>
            <person name="Nichols A."/>
            <person name="Cepeda A.J."/>
            <person name="Yan W."/>
            <person name="Fan B."/>
            <person name="Jiang Y."/>
            <person name="Adhikari A."/>
            <person name="Zheng C.-J."/>
            <person name="Schuster L."/>
            <person name="Cowan T.M."/>
            <person name="Smanski M.J."/>
            <person name="Chevrette M.G."/>
            <person name="De Carvalho L.P.S."/>
            <person name="Shen B."/>
        </authorList>
    </citation>
    <scope>NUCLEOTIDE SEQUENCE [LARGE SCALE GENOMIC DNA]</scope>
    <source>
        <strain evidence="5 6">NPDC000140</strain>
    </source>
</reference>
<dbReference type="EMBL" id="JBIAZM010000002">
    <property type="protein sequence ID" value="MFF5199017.1"/>
    <property type="molecule type" value="Genomic_DNA"/>
</dbReference>
<evidence type="ECO:0000259" key="4">
    <source>
        <dbReference type="Pfam" id="PF04705"/>
    </source>
</evidence>
<evidence type="ECO:0000313" key="5">
    <source>
        <dbReference type="EMBL" id="MFF5199017.1"/>
    </source>
</evidence>
<evidence type="ECO:0000256" key="2">
    <source>
        <dbReference type="ARBA" id="ARBA00022679"/>
    </source>
</evidence>
<name>A0ABW6VR91_9ACTN</name>
<gene>
    <name evidence="5" type="ORF">ACFY3B_05355</name>
</gene>
<dbReference type="Pfam" id="PF00588">
    <property type="entry name" value="SpoU_methylase"/>
    <property type="match status" value="1"/>
</dbReference>
<dbReference type="InterPro" id="IPR029028">
    <property type="entry name" value="Alpha/beta_knot_MTases"/>
</dbReference>
<dbReference type="SUPFAM" id="SSF75217">
    <property type="entry name" value="alpha/beta knot"/>
    <property type="match status" value="1"/>
</dbReference>
<dbReference type="PANTHER" id="PTHR43191:SF2">
    <property type="entry name" value="RRNA METHYLTRANSFERASE 3, MITOCHONDRIAL"/>
    <property type="match status" value="1"/>
</dbReference>
<feature type="domain" description="tRNA/rRNA methyltransferase SpoU type" evidence="3">
    <location>
        <begin position="127"/>
        <end position="267"/>
    </location>
</feature>
<proteinExistence type="predicted"/>
<evidence type="ECO:0000259" key="3">
    <source>
        <dbReference type="Pfam" id="PF00588"/>
    </source>
</evidence>
<dbReference type="GO" id="GO:0008168">
    <property type="term" value="F:methyltransferase activity"/>
    <property type="evidence" value="ECO:0007669"/>
    <property type="project" value="UniProtKB-KW"/>
</dbReference>
<keyword evidence="1 5" id="KW-0489">Methyltransferase</keyword>
<keyword evidence="6" id="KW-1185">Reference proteome</keyword>
<dbReference type="PANTHER" id="PTHR43191">
    <property type="entry name" value="RRNA METHYLTRANSFERASE 3"/>
    <property type="match status" value="1"/>
</dbReference>
<dbReference type="InterPro" id="IPR001537">
    <property type="entry name" value="SpoU_MeTrfase"/>
</dbReference>
<accession>A0ABW6VR91</accession>
<dbReference type="Gene3D" id="3.30.1330.30">
    <property type="match status" value="1"/>
</dbReference>
<dbReference type="RefSeq" id="WP_051708345.1">
    <property type="nucleotide sequence ID" value="NZ_JBEZDH010000004.1"/>
</dbReference>
<dbReference type="InterPro" id="IPR006795">
    <property type="entry name" value="Thiostrepton-R_Mease_TSNR_N"/>
</dbReference>
<evidence type="ECO:0000313" key="6">
    <source>
        <dbReference type="Proteomes" id="UP001602287"/>
    </source>
</evidence>
<dbReference type="InterPro" id="IPR051259">
    <property type="entry name" value="rRNA_Methyltransferase"/>
</dbReference>
<evidence type="ECO:0000256" key="1">
    <source>
        <dbReference type="ARBA" id="ARBA00022603"/>
    </source>
</evidence>
<protein>
    <submittedName>
        <fullName evidence="5">TrmH family RNA methyltransferase</fullName>
    </submittedName>
</protein>
<dbReference type="GO" id="GO:0032259">
    <property type="term" value="P:methylation"/>
    <property type="evidence" value="ECO:0007669"/>
    <property type="project" value="UniProtKB-KW"/>
</dbReference>
<dbReference type="InterPro" id="IPR029026">
    <property type="entry name" value="tRNA_m1G_MTases_N"/>
</dbReference>
<dbReference type="Proteomes" id="UP001602287">
    <property type="component" value="Unassembled WGS sequence"/>
</dbReference>
<comment type="caution">
    <text evidence="5">The sequence shown here is derived from an EMBL/GenBank/DDBJ whole genome shotgun (WGS) entry which is preliminary data.</text>
</comment>